<dbReference type="PANTHER" id="PTHR10357">
    <property type="entry name" value="ALPHA-AMYLASE FAMILY MEMBER"/>
    <property type="match status" value="1"/>
</dbReference>
<evidence type="ECO:0000256" key="1">
    <source>
        <dbReference type="ARBA" id="ARBA00008061"/>
    </source>
</evidence>
<organism evidence="3 4">
    <name type="scientific">Faecalicatena fissicatena</name>
    <dbReference type="NCBI Taxonomy" id="290055"/>
    <lineage>
        <taxon>Bacteria</taxon>
        <taxon>Bacillati</taxon>
        <taxon>Bacillota</taxon>
        <taxon>Clostridia</taxon>
        <taxon>Lachnospirales</taxon>
        <taxon>Lachnospiraceae</taxon>
        <taxon>Faecalicatena</taxon>
    </lineage>
</organism>
<dbReference type="Proteomes" id="UP000716906">
    <property type="component" value="Unassembled WGS sequence"/>
</dbReference>
<dbReference type="SUPFAM" id="SSF51011">
    <property type="entry name" value="Glycosyl hydrolase domain"/>
    <property type="match status" value="1"/>
</dbReference>
<keyword evidence="4" id="KW-1185">Reference proteome</keyword>
<dbReference type="RefSeq" id="WP_191493547.1">
    <property type="nucleotide sequence ID" value="NZ_JACLYY010000004.1"/>
</dbReference>
<evidence type="ECO:0000313" key="4">
    <source>
        <dbReference type="Proteomes" id="UP000716906"/>
    </source>
</evidence>
<dbReference type="NCBIfam" id="NF008183">
    <property type="entry name" value="PRK10933.1"/>
    <property type="match status" value="1"/>
</dbReference>
<reference evidence="3 4" key="1">
    <citation type="journal article" date="2021" name="Sci. Rep.">
        <title>The distribution of antibiotic resistance genes in chicken gut microbiota commensals.</title>
        <authorList>
            <person name="Juricova H."/>
            <person name="Matiasovicova J."/>
            <person name="Kubasova T."/>
            <person name="Cejkova D."/>
            <person name="Rychlik I."/>
        </authorList>
    </citation>
    <scope>NUCLEOTIDE SEQUENCE [LARGE SCALE GENOMIC DNA]</scope>
    <source>
        <strain evidence="3 4">An773</strain>
    </source>
</reference>
<protein>
    <submittedName>
        <fullName evidence="3">Alpha-glucosidase</fullName>
    </submittedName>
</protein>
<dbReference type="InterPro" id="IPR017853">
    <property type="entry name" value="GH"/>
</dbReference>
<dbReference type="Gene3D" id="3.90.400.10">
    <property type="entry name" value="Oligo-1,6-glucosidase, Domain 2"/>
    <property type="match status" value="1"/>
</dbReference>
<dbReference type="SMART" id="SM00642">
    <property type="entry name" value="Aamy"/>
    <property type="match status" value="1"/>
</dbReference>
<evidence type="ECO:0000259" key="2">
    <source>
        <dbReference type="SMART" id="SM00642"/>
    </source>
</evidence>
<dbReference type="InterPro" id="IPR045857">
    <property type="entry name" value="O16G_dom_2"/>
</dbReference>
<dbReference type="SUPFAM" id="SSF51445">
    <property type="entry name" value="(Trans)glycosidases"/>
    <property type="match status" value="1"/>
</dbReference>
<dbReference type="InterPro" id="IPR006047">
    <property type="entry name" value="GH13_cat_dom"/>
</dbReference>
<dbReference type="PANTHER" id="PTHR10357:SF179">
    <property type="entry name" value="NEUTRAL AND BASIC AMINO ACID TRANSPORT PROTEIN RBAT"/>
    <property type="match status" value="1"/>
</dbReference>
<dbReference type="InterPro" id="IPR032091">
    <property type="entry name" value="Malt_amylase-like_C"/>
</dbReference>
<dbReference type="Pfam" id="PF16657">
    <property type="entry name" value="Malt_amylase_C"/>
    <property type="match status" value="1"/>
</dbReference>
<dbReference type="Pfam" id="PF00128">
    <property type="entry name" value="Alpha-amylase"/>
    <property type="match status" value="1"/>
</dbReference>
<accession>A0ABS2E7F1</accession>
<evidence type="ECO:0000313" key="3">
    <source>
        <dbReference type="EMBL" id="MBM6737558.1"/>
    </source>
</evidence>
<feature type="domain" description="Glycosyl hydrolase family 13 catalytic" evidence="2">
    <location>
        <begin position="22"/>
        <end position="414"/>
    </location>
</feature>
<dbReference type="Gene3D" id="3.20.20.80">
    <property type="entry name" value="Glycosidases"/>
    <property type="match status" value="1"/>
</dbReference>
<gene>
    <name evidence="3" type="ORF">H7U36_05470</name>
</gene>
<sequence>MSGRTTERKPDRKWWQQAVVYQIYPRSFQDSNGDGIGDIQGIISRLDYLKELGIDAIWLSPVYRSPQDDNGYDISDYQDIDPMFGSLSDMEELIAEAKERGIRIIMDLVLNHTSDEHRWFQEAKKSRDNPYHDYYVWRDGVEGELPNDMEAAFGGPAWEWVPELQQYYFHQFSVKQPDLNWENEKVRREIYDMILWWMDKGVGGFRLDVIDQIAKEPDRRITANGPRLHEFIREMSRETFQKGDLITVGEAWGADPERAKLYSNPDGSEFSMVFQFEHIGLDQQEGKTKWDLAPLSLVKLKETLAKWQVELGGKGWNSLFWDNHDLPRIVSRWGDDGKYRTRSAKMLACVLHGMQGTPYIFQGEELGMTNVRFQDISHYRDIETLHLYEERVEAGYDRDDVMASIYAKSRDNARTPMQWDDSRCAGFTAGEPWIEVNPNYREINAAAQMADPDSVFRFYQKLVALRKEYPVFVDGRFELLFPEDEKIFAYTRTSGDTRLLVLANFSGEDAVCDLPKEWAEGQVLIHSCAGEDKEAGGRSGWKQGRLQPYEALMVLSGKG</sequence>
<name>A0ABS2E7F1_9FIRM</name>
<comment type="caution">
    <text evidence="3">The sequence shown here is derived from an EMBL/GenBank/DDBJ whole genome shotgun (WGS) entry which is preliminary data.</text>
</comment>
<proteinExistence type="inferred from homology"/>
<dbReference type="InterPro" id="IPR013780">
    <property type="entry name" value="Glyco_hydro_b"/>
</dbReference>
<dbReference type="Gene3D" id="2.60.40.1180">
    <property type="entry name" value="Golgi alpha-mannosidase II"/>
    <property type="match status" value="1"/>
</dbReference>
<dbReference type="CDD" id="cd11333">
    <property type="entry name" value="AmyAc_SI_OligoGlu_DGase"/>
    <property type="match status" value="1"/>
</dbReference>
<dbReference type="EMBL" id="JACLYY010000004">
    <property type="protein sequence ID" value="MBM6737558.1"/>
    <property type="molecule type" value="Genomic_DNA"/>
</dbReference>
<comment type="similarity">
    <text evidence="1">Belongs to the glycosyl hydrolase 13 family.</text>
</comment>